<dbReference type="Pfam" id="PF10988">
    <property type="entry name" value="DUF2807"/>
    <property type="match status" value="1"/>
</dbReference>
<dbReference type="PROSITE" id="PS51257">
    <property type="entry name" value="PROKAR_LIPOPROTEIN"/>
    <property type="match status" value="1"/>
</dbReference>
<keyword evidence="1" id="KW-0732">Signal</keyword>
<evidence type="ECO:0000313" key="4">
    <source>
        <dbReference type="Proteomes" id="UP001268683"/>
    </source>
</evidence>
<gene>
    <name evidence="3" type="ORF">QGN29_02790</name>
</gene>
<evidence type="ECO:0000313" key="3">
    <source>
        <dbReference type="EMBL" id="WND03295.1"/>
    </source>
</evidence>
<organism evidence="3 4">
    <name type="scientific">Temperatibacter marinus</name>
    <dbReference type="NCBI Taxonomy" id="1456591"/>
    <lineage>
        <taxon>Bacteria</taxon>
        <taxon>Pseudomonadati</taxon>
        <taxon>Pseudomonadota</taxon>
        <taxon>Alphaproteobacteria</taxon>
        <taxon>Kordiimonadales</taxon>
        <taxon>Temperatibacteraceae</taxon>
        <taxon>Temperatibacter</taxon>
    </lineage>
</organism>
<evidence type="ECO:0000259" key="2">
    <source>
        <dbReference type="Pfam" id="PF10988"/>
    </source>
</evidence>
<dbReference type="Gene3D" id="2.160.20.120">
    <property type="match status" value="1"/>
</dbReference>
<name>A0AA52EI98_9PROT</name>
<dbReference type="EMBL" id="CP123872">
    <property type="protein sequence ID" value="WND03295.1"/>
    <property type="molecule type" value="Genomic_DNA"/>
</dbReference>
<evidence type="ECO:0000256" key="1">
    <source>
        <dbReference type="SAM" id="SignalP"/>
    </source>
</evidence>
<dbReference type="Proteomes" id="UP001268683">
    <property type="component" value="Chromosome"/>
</dbReference>
<sequence>MKTTFKKALLSSSAASMMAFALSCGATNALTVGPDMVEEKRKASDFSEVQLKGPVDGYIKIGKKFSVTVKAPEDMQDKIITEVKGDKLIIKMKKGRYNWKEYKDVAVYVTMPSIDEYTASGSGDSHLSGKIKGKEFEVNLNGSGDITVETSSATELDVDLTGSGDLEIKGGKCTTISASLKGSGDISTKGVKCTKGSFSIMGSGDIDAYASNSAKSNIMGSGDVTIYGSPKEISSRTFGSGEVKTRK</sequence>
<reference evidence="3" key="1">
    <citation type="submission" date="2023-04" db="EMBL/GenBank/DDBJ databases">
        <title>Complete genome sequence of Temperatibacter marinus.</title>
        <authorList>
            <person name="Rong J.-C."/>
            <person name="Yi M.-L."/>
            <person name="Zhao Q."/>
        </authorList>
    </citation>
    <scope>NUCLEOTIDE SEQUENCE</scope>
    <source>
        <strain evidence="3">NBRC 110045</strain>
    </source>
</reference>
<dbReference type="InterPro" id="IPR021255">
    <property type="entry name" value="DUF2807"/>
</dbReference>
<feature type="chain" id="PRO_5041398418" evidence="1">
    <location>
        <begin position="22"/>
        <end position="247"/>
    </location>
</feature>
<dbReference type="AlphaFoldDB" id="A0AA52EI98"/>
<dbReference type="PANTHER" id="PTHR39200">
    <property type="entry name" value="HYPOTHETICAL EXPORTED PROTEIN"/>
    <property type="match status" value="1"/>
</dbReference>
<feature type="domain" description="Putative auto-transporter adhesin head GIN" evidence="2">
    <location>
        <begin position="45"/>
        <end position="230"/>
    </location>
</feature>
<dbReference type="RefSeq" id="WP_310799148.1">
    <property type="nucleotide sequence ID" value="NZ_CP123872.1"/>
</dbReference>
<feature type="signal peptide" evidence="1">
    <location>
        <begin position="1"/>
        <end position="21"/>
    </location>
</feature>
<proteinExistence type="predicted"/>
<dbReference type="KEGG" id="tmk:QGN29_02790"/>
<protein>
    <submittedName>
        <fullName evidence="3">Head GIN domain-containing protein</fullName>
    </submittedName>
</protein>
<accession>A0AA52EI98</accession>
<keyword evidence="4" id="KW-1185">Reference proteome</keyword>
<dbReference type="PANTHER" id="PTHR39200:SF1">
    <property type="entry name" value="AUTO-TRANSPORTER ADHESIN HEAD GIN DOMAIN-CONTAINING PROTEIN-RELATED"/>
    <property type="match status" value="1"/>
</dbReference>